<dbReference type="InterPro" id="IPR036259">
    <property type="entry name" value="MFS_trans_sf"/>
</dbReference>
<dbReference type="OrthoDB" id="10021397at2759"/>
<dbReference type="Gene3D" id="1.20.1720.10">
    <property type="entry name" value="Multidrug resistance protein D"/>
    <property type="match status" value="1"/>
</dbReference>
<dbReference type="GO" id="GO:0022857">
    <property type="term" value="F:transmembrane transporter activity"/>
    <property type="evidence" value="ECO:0007669"/>
    <property type="project" value="InterPro"/>
</dbReference>
<feature type="transmembrane region" description="Helical" evidence="6">
    <location>
        <begin position="66"/>
        <end position="84"/>
    </location>
</feature>
<dbReference type="Gene3D" id="1.20.1250.20">
    <property type="entry name" value="MFS general substrate transporter like domains"/>
    <property type="match status" value="1"/>
</dbReference>
<feature type="transmembrane region" description="Helical" evidence="6">
    <location>
        <begin position="462"/>
        <end position="485"/>
    </location>
</feature>
<dbReference type="SUPFAM" id="SSF103473">
    <property type="entry name" value="MFS general substrate transporter"/>
    <property type="match status" value="1"/>
</dbReference>
<evidence type="ECO:0000313" key="8">
    <source>
        <dbReference type="EMBL" id="KAF2129392.1"/>
    </source>
</evidence>
<keyword evidence="2 6" id="KW-0812">Transmembrane</keyword>
<feature type="transmembrane region" description="Helical" evidence="6">
    <location>
        <begin position="536"/>
        <end position="554"/>
    </location>
</feature>
<dbReference type="AlphaFoldDB" id="A0A6A6ABS4"/>
<dbReference type="CDD" id="cd17502">
    <property type="entry name" value="MFS_Azr1_MDR_like"/>
    <property type="match status" value="1"/>
</dbReference>
<evidence type="ECO:0000256" key="3">
    <source>
        <dbReference type="ARBA" id="ARBA00022989"/>
    </source>
</evidence>
<feature type="transmembrane region" description="Helical" evidence="6">
    <location>
        <begin position="297"/>
        <end position="314"/>
    </location>
</feature>
<feature type="transmembrane region" description="Helical" evidence="6">
    <location>
        <begin position="193"/>
        <end position="212"/>
    </location>
</feature>
<dbReference type="EMBL" id="ML977506">
    <property type="protein sequence ID" value="KAF2129392.1"/>
    <property type="molecule type" value="Genomic_DNA"/>
</dbReference>
<dbReference type="RefSeq" id="XP_033523781.1">
    <property type="nucleotide sequence ID" value="XM_033663732.1"/>
</dbReference>
<keyword evidence="4 6" id="KW-0472">Membrane</keyword>
<feature type="transmembrane region" description="Helical" evidence="6">
    <location>
        <begin position="224"/>
        <end position="244"/>
    </location>
</feature>
<keyword evidence="3 6" id="KW-1133">Transmembrane helix</keyword>
<reference evidence="8" key="1">
    <citation type="journal article" date="2020" name="Stud. Mycol.">
        <title>101 Dothideomycetes genomes: a test case for predicting lifestyles and emergence of pathogens.</title>
        <authorList>
            <person name="Haridas S."/>
            <person name="Albert R."/>
            <person name="Binder M."/>
            <person name="Bloem J."/>
            <person name="Labutti K."/>
            <person name="Salamov A."/>
            <person name="Andreopoulos B."/>
            <person name="Baker S."/>
            <person name="Barry K."/>
            <person name="Bills G."/>
            <person name="Bluhm B."/>
            <person name="Cannon C."/>
            <person name="Castanera R."/>
            <person name="Culley D."/>
            <person name="Daum C."/>
            <person name="Ezra D."/>
            <person name="Gonzalez J."/>
            <person name="Henrissat B."/>
            <person name="Kuo A."/>
            <person name="Liang C."/>
            <person name="Lipzen A."/>
            <person name="Lutzoni F."/>
            <person name="Magnuson J."/>
            <person name="Mondo S."/>
            <person name="Nolan M."/>
            <person name="Ohm R."/>
            <person name="Pangilinan J."/>
            <person name="Park H.-J."/>
            <person name="Ramirez L."/>
            <person name="Alfaro M."/>
            <person name="Sun H."/>
            <person name="Tritt A."/>
            <person name="Yoshinaga Y."/>
            <person name="Zwiers L.-H."/>
            <person name="Turgeon B."/>
            <person name="Goodwin S."/>
            <person name="Spatafora J."/>
            <person name="Crous P."/>
            <person name="Grigoriev I."/>
        </authorList>
    </citation>
    <scope>NUCLEOTIDE SEQUENCE</scope>
    <source>
        <strain evidence="8">CBS 119687</strain>
    </source>
</reference>
<dbReference type="InterPro" id="IPR011701">
    <property type="entry name" value="MFS"/>
</dbReference>
<feature type="transmembrane region" description="Helical" evidence="6">
    <location>
        <begin position="136"/>
        <end position="155"/>
    </location>
</feature>
<gene>
    <name evidence="8" type="ORF">P153DRAFT_290798</name>
</gene>
<protein>
    <submittedName>
        <fullName evidence="8">MFS general substrate transporter</fullName>
    </submittedName>
</protein>
<feature type="transmembrane region" description="Helical" evidence="6">
    <location>
        <begin position="106"/>
        <end position="124"/>
    </location>
</feature>
<evidence type="ECO:0000256" key="1">
    <source>
        <dbReference type="ARBA" id="ARBA00004141"/>
    </source>
</evidence>
<accession>A0A6A6ABS4</accession>
<keyword evidence="9" id="KW-1185">Reference proteome</keyword>
<dbReference type="PROSITE" id="PS50850">
    <property type="entry name" value="MFS"/>
    <property type="match status" value="1"/>
</dbReference>
<feature type="transmembrane region" description="Helical" evidence="6">
    <location>
        <begin position="334"/>
        <end position="355"/>
    </location>
</feature>
<organism evidence="8 9">
    <name type="scientific">Dothidotthia symphoricarpi CBS 119687</name>
    <dbReference type="NCBI Taxonomy" id="1392245"/>
    <lineage>
        <taxon>Eukaryota</taxon>
        <taxon>Fungi</taxon>
        <taxon>Dikarya</taxon>
        <taxon>Ascomycota</taxon>
        <taxon>Pezizomycotina</taxon>
        <taxon>Dothideomycetes</taxon>
        <taxon>Pleosporomycetidae</taxon>
        <taxon>Pleosporales</taxon>
        <taxon>Dothidotthiaceae</taxon>
        <taxon>Dothidotthia</taxon>
    </lineage>
</organism>
<evidence type="ECO:0000256" key="5">
    <source>
        <dbReference type="SAM" id="MobiDB-lite"/>
    </source>
</evidence>
<feature type="transmembrane region" description="Helical" evidence="6">
    <location>
        <begin position="375"/>
        <end position="393"/>
    </location>
</feature>
<feature type="transmembrane region" description="Helical" evidence="6">
    <location>
        <begin position="264"/>
        <end position="285"/>
    </location>
</feature>
<feature type="region of interest" description="Disordered" evidence="5">
    <location>
        <begin position="1"/>
        <end position="41"/>
    </location>
</feature>
<evidence type="ECO:0000313" key="9">
    <source>
        <dbReference type="Proteomes" id="UP000799771"/>
    </source>
</evidence>
<dbReference type="Proteomes" id="UP000799771">
    <property type="component" value="Unassembled WGS sequence"/>
</dbReference>
<dbReference type="InterPro" id="IPR020846">
    <property type="entry name" value="MFS_dom"/>
</dbReference>
<sequence length="562" mass="60580">MFTRSINTHSEDNIELQPYTGDADGAQDVSQNEKIRSGPLQDANKGAYSELTVVDSTAEPAYPSGLVLWIAVTTLCVGIFLTTLDNTILATARPYITDEFHSLKDIGWYANIYPMAICMSQLLFGKLSARYSIRWIYSISMLFFLVGSAVCGAAPNSPALIAGRAIAGVGSSGLLIGTFSLVPFLAPVPKRPVILSCVAIARSLASICGPLLGGALTEQASWRWNFWINLPIEAALQVAFFFFVRPPKRESQAFTSWNDFFRSLDLFGLTAIAPGVACLLLALQWGGIDYAWDSSRIIVLFVLFAVLSVTSIAIEAWQGDQALLPPRVSTQRTVISVSFFAFCTAGAIFVLTYYLPTWFQGVKGYSPILSGVYTLPWVLSSTFTLLTSGVIISKFGYPNGWIFVGSIFCAIGSGLFTTFEVTTSTGRWIGYQILFGVGSSLSSLIPLMVVQKVLPLDDVPIGSSLVMFAQTIGGSIFVSVAQAIFTNNLSYGLQKLDIGLDASAVVNGGITTITNGLTGDIKLVVLRVFNDALTQSWQVTVVLSCASFLGALAIDHRSTKMK</sequence>
<proteinExistence type="predicted"/>
<feature type="transmembrane region" description="Helical" evidence="6">
    <location>
        <begin position="400"/>
        <end position="419"/>
    </location>
</feature>
<name>A0A6A6ABS4_9PLEO</name>
<feature type="transmembrane region" description="Helical" evidence="6">
    <location>
        <begin position="161"/>
        <end position="186"/>
    </location>
</feature>
<evidence type="ECO:0000259" key="7">
    <source>
        <dbReference type="PROSITE" id="PS50850"/>
    </source>
</evidence>
<dbReference type="PANTHER" id="PTHR23501">
    <property type="entry name" value="MAJOR FACILITATOR SUPERFAMILY"/>
    <property type="match status" value="1"/>
</dbReference>
<feature type="domain" description="Major facilitator superfamily (MFS) profile" evidence="7">
    <location>
        <begin position="71"/>
        <end position="534"/>
    </location>
</feature>
<dbReference type="PANTHER" id="PTHR23501:SF199">
    <property type="entry name" value="MFS EFFLUX TRANSPORTER INPD-RELATED"/>
    <property type="match status" value="1"/>
</dbReference>
<evidence type="ECO:0000256" key="6">
    <source>
        <dbReference type="SAM" id="Phobius"/>
    </source>
</evidence>
<evidence type="ECO:0000256" key="4">
    <source>
        <dbReference type="ARBA" id="ARBA00023136"/>
    </source>
</evidence>
<comment type="subcellular location">
    <subcellularLocation>
        <location evidence="1">Membrane</location>
        <topology evidence="1">Multi-pass membrane protein</topology>
    </subcellularLocation>
</comment>
<dbReference type="FunFam" id="1.20.1250.20:FF:000196">
    <property type="entry name" value="MFS toxin efflux pump (AflT)"/>
    <property type="match status" value="1"/>
</dbReference>
<evidence type="ECO:0000256" key="2">
    <source>
        <dbReference type="ARBA" id="ARBA00022692"/>
    </source>
</evidence>
<dbReference type="Pfam" id="PF07690">
    <property type="entry name" value="MFS_1"/>
    <property type="match status" value="1"/>
</dbReference>
<feature type="transmembrane region" description="Helical" evidence="6">
    <location>
        <begin position="431"/>
        <end position="450"/>
    </location>
</feature>
<dbReference type="GeneID" id="54404164"/>
<dbReference type="GO" id="GO:0005886">
    <property type="term" value="C:plasma membrane"/>
    <property type="evidence" value="ECO:0007669"/>
    <property type="project" value="TreeGrafter"/>
</dbReference>